<dbReference type="PANTHER" id="PTHR34702:SF1">
    <property type="entry name" value="NA(+)_H(+) ANTIPORTER SUBUNIT F"/>
    <property type="match status" value="1"/>
</dbReference>
<dbReference type="GO" id="GO:0015385">
    <property type="term" value="F:sodium:proton antiporter activity"/>
    <property type="evidence" value="ECO:0007669"/>
    <property type="project" value="TreeGrafter"/>
</dbReference>
<name>A0A151B6T8_9CLOT</name>
<dbReference type="AlphaFoldDB" id="A0A151B6T8"/>
<accession>A0A151B6T8</accession>
<evidence type="ECO:0000313" key="9">
    <source>
        <dbReference type="EMBL" id="KYH35635.1"/>
    </source>
</evidence>
<organism evidence="9 10">
    <name type="scientific">Clostridium tepidiprofundi DSM 19306</name>
    <dbReference type="NCBI Taxonomy" id="1121338"/>
    <lineage>
        <taxon>Bacteria</taxon>
        <taxon>Bacillati</taxon>
        <taxon>Bacillota</taxon>
        <taxon>Clostridia</taxon>
        <taxon>Eubacteriales</taxon>
        <taxon>Clostridiaceae</taxon>
        <taxon>Clostridium</taxon>
    </lineage>
</organism>
<keyword evidence="3" id="KW-0813">Transport</keyword>
<evidence type="ECO:0000256" key="1">
    <source>
        <dbReference type="ARBA" id="ARBA00004651"/>
    </source>
</evidence>
<evidence type="ECO:0000256" key="7">
    <source>
        <dbReference type="ARBA" id="ARBA00023136"/>
    </source>
</evidence>
<dbReference type="Proteomes" id="UP000075531">
    <property type="component" value="Unassembled WGS sequence"/>
</dbReference>
<feature type="transmembrane region" description="Helical" evidence="8">
    <location>
        <begin position="6"/>
        <end position="26"/>
    </location>
</feature>
<comment type="subcellular location">
    <subcellularLocation>
        <location evidence="1">Cell membrane</location>
        <topology evidence="1">Multi-pass membrane protein</topology>
    </subcellularLocation>
</comment>
<keyword evidence="6 8" id="KW-1133">Transmembrane helix</keyword>
<sequence>MMIDAMISDIAIVSIILAILAIVLIFRIIKGPHVIDRVIAADCIDVIIGLVMVLFGCYQQRALYVDLGLILALLGFIGTILISKYLEGKL</sequence>
<dbReference type="PATRIC" id="fig|1121338.3.peg.29"/>
<gene>
    <name evidence="9" type="primary">mrpF</name>
    <name evidence="9" type="ORF">CLTEP_00280</name>
</gene>
<dbReference type="Pfam" id="PF04066">
    <property type="entry name" value="MrpF_PhaF"/>
    <property type="match status" value="1"/>
</dbReference>
<dbReference type="EMBL" id="LTBA01000001">
    <property type="protein sequence ID" value="KYH35635.1"/>
    <property type="molecule type" value="Genomic_DNA"/>
</dbReference>
<reference evidence="9 10" key="1">
    <citation type="submission" date="2016-02" db="EMBL/GenBank/DDBJ databases">
        <title>Genome sequence of Clostridium tepidiprofundi DSM 19306.</title>
        <authorList>
            <person name="Poehlein A."/>
            <person name="Daniel R."/>
        </authorList>
    </citation>
    <scope>NUCLEOTIDE SEQUENCE [LARGE SCALE GENOMIC DNA]</scope>
    <source>
        <strain evidence="9 10">DSM 19306</strain>
    </source>
</reference>
<evidence type="ECO:0000256" key="6">
    <source>
        <dbReference type="ARBA" id="ARBA00022989"/>
    </source>
</evidence>
<feature type="transmembrane region" description="Helical" evidence="8">
    <location>
        <begin position="62"/>
        <end position="82"/>
    </location>
</feature>
<evidence type="ECO:0000256" key="5">
    <source>
        <dbReference type="ARBA" id="ARBA00022692"/>
    </source>
</evidence>
<dbReference type="OrthoDB" id="9799958at2"/>
<dbReference type="PANTHER" id="PTHR34702">
    <property type="entry name" value="NA(+)/H(+) ANTIPORTER SUBUNIT F1"/>
    <property type="match status" value="1"/>
</dbReference>
<dbReference type="GO" id="GO:0005886">
    <property type="term" value="C:plasma membrane"/>
    <property type="evidence" value="ECO:0007669"/>
    <property type="project" value="UniProtKB-SubCell"/>
</dbReference>
<dbReference type="InterPro" id="IPR007208">
    <property type="entry name" value="MrpF/PhaF-like"/>
</dbReference>
<keyword evidence="5 8" id="KW-0812">Transmembrane</keyword>
<comment type="similarity">
    <text evidence="2">Belongs to the CPA3 antiporters (TC 2.A.63) subunit F family.</text>
</comment>
<evidence type="ECO:0000313" key="10">
    <source>
        <dbReference type="Proteomes" id="UP000075531"/>
    </source>
</evidence>
<feature type="transmembrane region" description="Helical" evidence="8">
    <location>
        <begin position="38"/>
        <end position="56"/>
    </location>
</feature>
<dbReference type="STRING" id="1121338.CLTEP_00280"/>
<keyword evidence="10" id="KW-1185">Reference proteome</keyword>
<comment type="caution">
    <text evidence="9">The sequence shown here is derived from an EMBL/GenBank/DDBJ whole genome shotgun (WGS) entry which is preliminary data.</text>
</comment>
<evidence type="ECO:0000256" key="2">
    <source>
        <dbReference type="ARBA" id="ARBA00009212"/>
    </source>
</evidence>
<keyword evidence="7 8" id="KW-0472">Membrane</keyword>
<dbReference type="RefSeq" id="WP_066820727.1">
    <property type="nucleotide sequence ID" value="NZ_LTBA01000001.1"/>
</dbReference>
<evidence type="ECO:0000256" key="8">
    <source>
        <dbReference type="SAM" id="Phobius"/>
    </source>
</evidence>
<keyword evidence="4" id="KW-1003">Cell membrane</keyword>
<evidence type="ECO:0000256" key="3">
    <source>
        <dbReference type="ARBA" id="ARBA00022448"/>
    </source>
</evidence>
<proteinExistence type="inferred from homology"/>
<evidence type="ECO:0000256" key="4">
    <source>
        <dbReference type="ARBA" id="ARBA00022475"/>
    </source>
</evidence>
<protein>
    <submittedName>
        <fullName evidence="9">Na(+)/H(+) antiporter subunit F</fullName>
    </submittedName>
</protein>